<protein>
    <submittedName>
        <fullName evidence="1">Uncharacterized protein</fullName>
    </submittedName>
</protein>
<evidence type="ECO:0000313" key="1">
    <source>
        <dbReference type="EMBL" id="AKN89210.1"/>
    </source>
</evidence>
<proteinExistence type="predicted"/>
<dbReference type="EMBL" id="CP011923">
    <property type="protein sequence ID" value="AKN89210.1"/>
    <property type="molecule type" value="Genomic_DNA"/>
</dbReference>
<organism evidence="1 2">
    <name type="scientific">Francisella orientalis</name>
    <dbReference type="NCBI Taxonomy" id="299583"/>
    <lineage>
        <taxon>Bacteria</taxon>
        <taxon>Pseudomonadati</taxon>
        <taxon>Pseudomonadota</taxon>
        <taxon>Gammaproteobacteria</taxon>
        <taxon>Thiotrichales</taxon>
        <taxon>Francisellaceae</taxon>
        <taxon>Francisella</taxon>
    </lineage>
</organism>
<name>A0ABM5U7K4_9GAMM</name>
<dbReference type="Proteomes" id="UP000035930">
    <property type="component" value="Chromosome"/>
</dbReference>
<accession>A0ABM5U7K4</accession>
<keyword evidence="2" id="KW-1185">Reference proteome</keyword>
<gene>
    <name evidence="1" type="ORF">FNO190_1601</name>
</gene>
<evidence type="ECO:0000313" key="2">
    <source>
        <dbReference type="Proteomes" id="UP000035930"/>
    </source>
</evidence>
<reference evidence="1" key="1">
    <citation type="submission" date="2017-08" db="EMBL/GenBank/DDBJ databases">
        <title>Complete Genome Sequence of Francisella noatunensis subsp. orientalis strain FNO190.</title>
        <authorList>
            <person name="Pereira F.L."/>
            <person name="Goncalves L.A."/>
            <person name="Guilherme T.C."/>
            <person name="Soares S.C."/>
            <person name="Dorella F.A."/>
            <person name="Carvalho A.F."/>
            <person name="Leibowitz M.P."/>
            <person name="Leal C.A.G."/>
            <person name="Azevedo V.A.C."/>
            <person name="Figueiredo H.C.P."/>
        </authorList>
    </citation>
    <scope>NUCLEOTIDE SEQUENCE</scope>
    <source>
        <strain evidence="1">FNO190</strain>
    </source>
</reference>
<sequence>MVRAHRIGGNTQWHCKPHLKQDQIALRKCCSHCSRVGRLSLLVTTGLDK</sequence>